<sequence>MFRYLLFPVLNALGSVLAAFAALMLVPALYSWAEGDGAVWDFLYSVGITFAAGTILFFTCLPFRRELTARHGFLLVTLSWTLTSAFATIPLLLNQPQYNFSELYFETVSCITTTGSTVITGLDSLPPSINGWRCFLSWVGGMGLIVFSVAILPLLGIGGAQLMKAETSGPMKETRLTPRVAETARALYIIYLGISAICVIAYHLAGMNWRDAVMHMMTTVSLSGIATHDASFAFFKSAEVETVAIFFMLICSLNFALHFVAWRRKSLLAYWRSTEARCCLAAFLMLAAGTAFALYYTGAYPEPLEAFRTAFFAVASTASTTGYASADWSNWPYGIPFILLLSSAVVSCAGSTGGGLKMLRVAIIFSQLRHEFTRLLYPNAVTPVTIDAAEIPNKIVFSVLSYAFIWLLSALTGVLLLLGSGMSPLESFSAAVASITNLGPGLGSVGPAGNYQALSDLQLNILSSLMLIGRLELFTVFVLFSRAFWKP</sequence>
<evidence type="ECO:0000256" key="12">
    <source>
        <dbReference type="PIRNR" id="PIRNR006247"/>
    </source>
</evidence>
<feature type="transmembrane region" description="Helical" evidence="14">
    <location>
        <begin position="135"/>
        <end position="163"/>
    </location>
</feature>
<dbReference type="InterPro" id="IPR003445">
    <property type="entry name" value="Cat_transpt"/>
</dbReference>
<evidence type="ECO:0000256" key="14">
    <source>
        <dbReference type="SAM" id="Phobius"/>
    </source>
</evidence>
<dbReference type="GO" id="GO:0046872">
    <property type="term" value="F:metal ion binding"/>
    <property type="evidence" value="ECO:0007669"/>
    <property type="project" value="UniProtKB-KW"/>
</dbReference>
<evidence type="ECO:0000256" key="13">
    <source>
        <dbReference type="PIRSR" id="PIRSR006247-1"/>
    </source>
</evidence>
<feature type="binding site" evidence="13">
    <location>
        <position position="222"/>
    </location>
    <ligand>
        <name>K(+)</name>
        <dbReference type="ChEBI" id="CHEBI:29103"/>
    </ligand>
</feature>
<feature type="binding site" evidence="13">
    <location>
        <position position="320"/>
    </location>
    <ligand>
        <name>K(+)</name>
        <dbReference type="ChEBI" id="CHEBI:29103"/>
    </ligand>
</feature>
<keyword evidence="9 14" id="KW-1133">Transmembrane helix</keyword>
<gene>
    <name evidence="15" type="ORF">HMPREF1476_02295</name>
</gene>
<protein>
    <recommendedName>
        <fullName evidence="12">Trk system potassium uptake protein</fullName>
    </recommendedName>
</protein>
<comment type="similarity">
    <text evidence="2 12">Belongs to the TrkH potassium transport family.</text>
</comment>
<keyword evidence="8 12" id="KW-0630">Potassium</keyword>
<evidence type="ECO:0000256" key="8">
    <source>
        <dbReference type="ARBA" id="ARBA00022958"/>
    </source>
</evidence>
<feature type="transmembrane region" description="Helical" evidence="14">
    <location>
        <begin position="184"/>
        <end position="205"/>
    </location>
</feature>
<keyword evidence="10 12" id="KW-0406">Ion transport</keyword>
<name>S3C9N9_9BURK</name>
<dbReference type="GO" id="GO:0005886">
    <property type="term" value="C:plasma membrane"/>
    <property type="evidence" value="ECO:0007669"/>
    <property type="project" value="UniProtKB-SubCell"/>
</dbReference>
<evidence type="ECO:0000256" key="10">
    <source>
        <dbReference type="ARBA" id="ARBA00023065"/>
    </source>
</evidence>
<evidence type="ECO:0000256" key="7">
    <source>
        <dbReference type="ARBA" id="ARBA00022692"/>
    </source>
</evidence>
<dbReference type="PATRIC" id="fig|1203554.3.peg.2378"/>
<dbReference type="PANTHER" id="PTHR32024:SF2">
    <property type="entry name" value="TRK SYSTEM POTASSIUM UPTAKE PROTEIN TRKG-RELATED"/>
    <property type="match status" value="1"/>
</dbReference>
<dbReference type="RefSeq" id="WP_016475283.1">
    <property type="nucleotide sequence ID" value="NZ_KE150482.1"/>
</dbReference>
<keyword evidence="13" id="KW-0479">Metal-binding</keyword>
<evidence type="ECO:0000256" key="11">
    <source>
        <dbReference type="ARBA" id="ARBA00023136"/>
    </source>
</evidence>
<dbReference type="EMBL" id="ATCF01000038">
    <property type="protein sequence ID" value="EPD97459.1"/>
    <property type="molecule type" value="Genomic_DNA"/>
</dbReference>
<organism evidence="15 16">
    <name type="scientific">Sutterella wadsworthensis HGA0223</name>
    <dbReference type="NCBI Taxonomy" id="1203554"/>
    <lineage>
        <taxon>Bacteria</taxon>
        <taxon>Pseudomonadati</taxon>
        <taxon>Pseudomonadota</taxon>
        <taxon>Betaproteobacteria</taxon>
        <taxon>Burkholderiales</taxon>
        <taxon>Sutterellaceae</taxon>
        <taxon>Sutterella</taxon>
    </lineage>
</organism>
<feature type="binding site" evidence="13">
    <location>
        <position position="438"/>
    </location>
    <ligand>
        <name>K(+)</name>
        <dbReference type="ChEBI" id="CHEBI:29103"/>
    </ligand>
</feature>
<dbReference type="PANTHER" id="PTHR32024">
    <property type="entry name" value="TRK SYSTEM POTASSIUM UPTAKE PROTEIN TRKG-RELATED"/>
    <property type="match status" value="1"/>
</dbReference>
<feature type="transmembrane region" description="Helical" evidence="14">
    <location>
        <begin position="42"/>
        <end position="61"/>
    </location>
</feature>
<feature type="binding site" evidence="13">
    <location>
        <position position="113"/>
    </location>
    <ligand>
        <name>K(+)</name>
        <dbReference type="ChEBI" id="CHEBI:29103"/>
    </ligand>
</feature>
<comment type="subcellular location">
    <subcellularLocation>
        <location evidence="1 12">Cell inner membrane</location>
        <topology evidence="1 12">Multi-pass membrane protein</topology>
    </subcellularLocation>
</comment>
<dbReference type="HOGENOM" id="CLU_030708_0_2_4"/>
<keyword evidence="4 12" id="KW-1003">Cell membrane</keyword>
<evidence type="ECO:0000313" key="16">
    <source>
        <dbReference type="Proteomes" id="UP000014400"/>
    </source>
</evidence>
<evidence type="ECO:0000256" key="2">
    <source>
        <dbReference type="ARBA" id="ARBA00009137"/>
    </source>
</evidence>
<dbReference type="PIRSF" id="PIRSF006247">
    <property type="entry name" value="TrkH"/>
    <property type="match status" value="1"/>
</dbReference>
<dbReference type="eggNOG" id="COG0168">
    <property type="taxonomic scope" value="Bacteria"/>
</dbReference>
<keyword evidence="16" id="KW-1185">Reference proteome</keyword>
<evidence type="ECO:0000313" key="15">
    <source>
        <dbReference type="EMBL" id="EPD97459.1"/>
    </source>
</evidence>
<dbReference type="Proteomes" id="UP000014400">
    <property type="component" value="Unassembled WGS sequence"/>
</dbReference>
<evidence type="ECO:0000256" key="9">
    <source>
        <dbReference type="ARBA" id="ARBA00022989"/>
    </source>
</evidence>
<keyword evidence="7 14" id="KW-0812">Transmembrane</keyword>
<keyword evidence="11 12" id="KW-0472">Membrane</keyword>
<keyword evidence="3 12" id="KW-0813">Transport</keyword>
<feature type="transmembrane region" description="Helical" evidence="14">
    <location>
        <begin position="243"/>
        <end position="262"/>
    </location>
</feature>
<keyword evidence="6 12" id="KW-0633">Potassium transport</keyword>
<feature type="binding site" evidence="13">
    <location>
        <position position="437"/>
    </location>
    <ligand>
        <name>K(+)</name>
        <dbReference type="ChEBI" id="CHEBI:29103"/>
    </ligand>
</feature>
<keyword evidence="5 12" id="KW-0997">Cell inner membrane</keyword>
<feature type="transmembrane region" description="Helical" evidence="14">
    <location>
        <begin position="395"/>
        <end position="418"/>
    </location>
</feature>
<comment type="caution">
    <text evidence="15">The sequence shown here is derived from an EMBL/GenBank/DDBJ whole genome shotgun (WGS) entry which is preliminary data.</text>
</comment>
<dbReference type="AlphaFoldDB" id="S3C9N9"/>
<reference evidence="15 16" key="1">
    <citation type="submission" date="2013-04" db="EMBL/GenBank/DDBJ databases">
        <title>The Genome Sequence of Sutterella wadsworthensis HGA0223.</title>
        <authorList>
            <consortium name="The Broad Institute Genomics Platform"/>
            <person name="Earl A."/>
            <person name="Ward D."/>
            <person name="Feldgarden M."/>
            <person name="Gevers D."/>
            <person name="Schmidt T.M."/>
            <person name="Dover J."/>
            <person name="Dai D."/>
            <person name="Walker B."/>
            <person name="Young S."/>
            <person name="Zeng Q."/>
            <person name="Gargeya S."/>
            <person name="Fitzgerald M."/>
            <person name="Haas B."/>
            <person name="Abouelleil A."/>
            <person name="Allen A.W."/>
            <person name="Alvarado L."/>
            <person name="Arachchi H.M."/>
            <person name="Berlin A.M."/>
            <person name="Chapman S.B."/>
            <person name="Gainer-Dewar J."/>
            <person name="Goldberg J."/>
            <person name="Griggs A."/>
            <person name="Gujja S."/>
            <person name="Hansen M."/>
            <person name="Howarth C."/>
            <person name="Imamovic A."/>
            <person name="Ireland A."/>
            <person name="Larimer J."/>
            <person name="McCowan C."/>
            <person name="Murphy C."/>
            <person name="Pearson M."/>
            <person name="Poon T.W."/>
            <person name="Priest M."/>
            <person name="Roberts A."/>
            <person name="Saif S."/>
            <person name="Shea T."/>
            <person name="Sisk P."/>
            <person name="Sykes S."/>
            <person name="Wortman J."/>
            <person name="Nusbaum C."/>
            <person name="Birren B."/>
        </authorList>
    </citation>
    <scope>NUCLEOTIDE SEQUENCE [LARGE SCALE GENOMIC DNA]</scope>
    <source>
        <strain evidence="15 16">HGA0223</strain>
    </source>
</reference>
<feature type="transmembrane region" description="Helical" evidence="14">
    <location>
        <begin position="274"/>
        <end position="296"/>
    </location>
</feature>
<dbReference type="InterPro" id="IPR004772">
    <property type="entry name" value="TrkH"/>
</dbReference>
<dbReference type="Pfam" id="PF02386">
    <property type="entry name" value="TrkH"/>
    <property type="match status" value="1"/>
</dbReference>
<evidence type="ECO:0000256" key="4">
    <source>
        <dbReference type="ARBA" id="ARBA00022475"/>
    </source>
</evidence>
<evidence type="ECO:0000256" key="6">
    <source>
        <dbReference type="ARBA" id="ARBA00022538"/>
    </source>
</evidence>
<evidence type="ECO:0000256" key="3">
    <source>
        <dbReference type="ARBA" id="ARBA00022448"/>
    </source>
</evidence>
<feature type="transmembrane region" description="Helical" evidence="14">
    <location>
        <begin position="12"/>
        <end position="30"/>
    </location>
</feature>
<comment type="function">
    <text evidence="12">Low-affinity potassium transport system. Interacts with Trk system potassium uptake protein TrkA.</text>
</comment>
<accession>S3C9N9</accession>
<feature type="transmembrane region" description="Helical" evidence="14">
    <location>
        <begin position="73"/>
        <end position="93"/>
    </location>
</feature>
<feature type="binding site" evidence="13">
    <location>
        <position position="114"/>
    </location>
    <ligand>
        <name>K(+)</name>
        <dbReference type="ChEBI" id="CHEBI:29103"/>
    </ligand>
</feature>
<feature type="transmembrane region" description="Helical" evidence="14">
    <location>
        <begin position="333"/>
        <end position="356"/>
    </location>
</feature>
<dbReference type="GO" id="GO:0015379">
    <property type="term" value="F:potassium:chloride symporter activity"/>
    <property type="evidence" value="ECO:0007669"/>
    <property type="project" value="InterPro"/>
</dbReference>
<dbReference type="STRING" id="1203554.HMPREF1476_02295"/>
<evidence type="ECO:0000256" key="5">
    <source>
        <dbReference type="ARBA" id="ARBA00022519"/>
    </source>
</evidence>
<feature type="binding site" evidence="13">
    <location>
        <position position="321"/>
    </location>
    <ligand>
        <name>K(+)</name>
        <dbReference type="ChEBI" id="CHEBI:29103"/>
    </ligand>
</feature>
<feature type="transmembrane region" description="Helical" evidence="14">
    <location>
        <begin position="461"/>
        <end position="485"/>
    </location>
</feature>
<evidence type="ECO:0000256" key="1">
    <source>
        <dbReference type="ARBA" id="ARBA00004429"/>
    </source>
</evidence>
<proteinExistence type="inferred from homology"/>